<accession>A0A6L2ZWI3</accession>
<dbReference type="AlphaFoldDB" id="A0A6L2ZWI3"/>
<dbReference type="InterPro" id="IPR000525">
    <property type="entry name" value="Initiator_Rep_WH1"/>
</dbReference>
<sequence>MNTKKKLAMEAIKDRKVVEHNDLITSIAKMDKTPLKIFELAVSCIDTDNPPKDDIVYLSKKELFSFFDVSDNDKHTRFKKAVEKMQKQAYFQVREKTGKGFEFESIIPIPTVKWNNYNDEVFIRFNPDIMPYLIDMKTSFTQYAIMDIMNLNSKYSIILYKWLSMFFNQYEHYSDKPNRTQKQLFKYKNPKISVKELRELTDTNSDYARFGNFETNVIKKSISEINDNTHFDVDYEKIKKGRNIDEIQFFITKKKVLNENYKDNDPKAQESLEQKQVENEKLFYSAVGHPYTLQLINVGLLQATDIANQERMIGLVRNVYPVYDSITQSKGQSGLTTHLEYVRDKMIDFSDSKKNIVKYLKTSAEQYVTSTSFD</sequence>
<dbReference type="Proteomes" id="UP000504756">
    <property type="component" value="Unassembled WGS sequence"/>
</dbReference>
<protein>
    <recommendedName>
        <fullName evidence="6">RepB family plasmid replication initiator protein</fullName>
    </recommendedName>
</protein>
<feature type="domain" description="Initiator Rep protein WH1" evidence="2">
    <location>
        <begin position="16"/>
        <end position="164"/>
    </location>
</feature>
<evidence type="ECO:0008006" key="6">
    <source>
        <dbReference type="Google" id="ProtNLM"/>
    </source>
</evidence>
<reference evidence="4 5" key="1">
    <citation type="submission" date="2020-06" db="EMBL/GenBank/DDBJ databases">
        <title>Draft genome sequence of Lactic acid bacteria from Okinawan-style tofu.</title>
        <authorList>
            <person name="Takara I."/>
            <person name="Ikematsu S."/>
        </authorList>
    </citation>
    <scope>NUCLEOTIDE SEQUENCE [LARGE SCALE GENOMIC DNA]</scope>
    <source>
        <strain evidence="5">lg38</strain>
    </source>
</reference>
<organism evidence="4 5">
    <name type="scientific">Lactococcus garvieae</name>
    <dbReference type="NCBI Taxonomy" id="1363"/>
    <lineage>
        <taxon>Bacteria</taxon>
        <taxon>Bacillati</taxon>
        <taxon>Bacillota</taxon>
        <taxon>Bacilli</taxon>
        <taxon>Lactobacillales</taxon>
        <taxon>Streptococcaceae</taxon>
        <taxon>Lactococcus</taxon>
    </lineage>
</organism>
<dbReference type="Pfam" id="PF06430">
    <property type="entry name" value="L_lactis_RepB_C"/>
    <property type="match status" value="1"/>
</dbReference>
<comment type="similarity">
    <text evidence="1">Belongs to the initiator RepB protein family.</text>
</comment>
<evidence type="ECO:0000256" key="1">
    <source>
        <dbReference type="ARBA" id="ARBA00038283"/>
    </source>
</evidence>
<dbReference type="InterPro" id="IPR036388">
    <property type="entry name" value="WH-like_DNA-bd_sf"/>
</dbReference>
<comment type="caution">
    <text evidence="4">The sequence shown here is derived from an EMBL/GenBank/DDBJ whole genome shotgun (WGS) entry which is preliminary data.</text>
</comment>
<name>A0A6L2ZWI3_9LACT</name>
<dbReference type="Gene3D" id="1.10.10.10">
    <property type="entry name" value="Winged helix-like DNA-binding domain superfamily/Winged helix DNA-binding domain"/>
    <property type="match status" value="2"/>
</dbReference>
<dbReference type="GO" id="GO:0003887">
    <property type="term" value="F:DNA-directed DNA polymerase activity"/>
    <property type="evidence" value="ECO:0007669"/>
    <property type="project" value="InterPro"/>
</dbReference>
<dbReference type="SUPFAM" id="SSF46785">
    <property type="entry name" value="Winged helix' DNA-binding domain"/>
    <property type="match status" value="2"/>
</dbReference>
<dbReference type="EMBL" id="BLXU01000010">
    <property type="protein sequence ID" value="GFO52412.1"/>
    <property type="molecule type" value="Genomic_DNA"/>
</dbReference>
<gene>
    <name evidence="4" type="ORF">ikelab_16870</name>
</gene>
<evidence type="ECO:0000259" key="3">
    <source>
        <dbReference type="Pfam" id="PF06430"/>
    </source>
</evidence>
<evidence type="ECO:0000313" key="5">
    <source>
        <dbReference type="Proteomes" id="UP000504756"/>
    </source>
</evidence>
<dbReference type="RefSeq" id="WP_017371036.1">
    <property type="nucleotide sequence ID" value="NZ_BLXU01000010.1"/>
</dbReference>
<dbReference type="GO" id="GO:0006270">
    <property type="term" value="P:DNA replication initiation"/>
    <property type="evidence" value="ECO:0007669"/>
    <property type="project" value="InterPro"/>
</dbReference>
<proteinExistence type="inferred from homology"/>
<dbReference type="InterPro" id="IPR010931">
    <property type="entry name" value="L_lactis_RepB_C"/>
</dbReference>
<evidence type="ECO:0000313" key="4">
    <source>
        <dbReference type="EMBL" id="GFO52412.1"/>
    </source>
</evidence>
<feature type="domain" description="Lactococcus lactis RepB C-terminal" evidence="3">
    <location>
        <begin position="253"/>
        <end position="370"/>
    </location>
</feature>
<dbReference type="InterPro" id="IPR036390">
    <property type="entry name" value="WH_DNA-bd_sf"/>
</dbReference>
<dbReference type="Pfam" id="PF01051">
    <property type="entry name" value="Rep3_N"/>
    <property type="match status" value="1"/>
</dbReference>
<dbReference type="Pfam" id="PF21205">
    <property type="entry name" value="Rep3_C"/>
    <property type="match status" value="1"/>
</dbReference>
<evidence type="ECO:0000259" key="2">
    <source>
        <dbReference type="Pfam" id="PF01051"/>
    </source>
</evidence>